<reference evidence="2" key="1">
    <citation type="submission" date="2022-11" db="UniProtKB">
        <authorList>
            <consortium name="WormBaseParasite"/>
        </authorList>
    </citation>
    <scope>IDENTIFICATION</scope>
</reference>
<proteinExistence type="predicted"/>
<keyword evidence="1" id="KW-1185">Reference proteome</keyword>
<evidence type="ECO:0000313" key="1">
    <source>
        <dbReference type="Proteomes" id="UP000887566"/>
    </source>
</evidence>
<sequence>MAKPGYIKLLKECARNTPVVGIMPLLGNVRSRKIVQEIADRWWNPFITEQSGKLDHMIKHLPILQVVLSGVYKEAKTLSPAIRGLLAEMLRIYDATFAHPLRPNQLIADMDADDKALFFPQWPVVRTLLWYKMDGKDKDDGNMCVKNELYHPVLSPGIIAYLCRHGVCYGFSIMSKLELPCMPFELFVTQWLTPP</sequence>
<name>A0A914X0Q6_9BILA</name>
<dbReference type="Proteomes" id="UP000887566">
    <property type="component" value="Unplaced"/>
</dbReference>
<dbReference type="WBParaSite" id="PSAMB.scaffold5987size10429.g27677.t1">
    <property type="protein sequence ID" value="PSAMB.scaffold5987size10429.g27677.t1"/>
    <property type="gene ID" value="PSAMB.scaffold5987size10429.g27677"/>
</dbReference>
<protein>
    <submittedName>
        <fullName evidence="2">Uncharacterized protein</fullName>
    </submittedName>
</protein>
<dbReference type="AlphaFoldDB" id="A0A914X0Q6"/>
<organism evidence="1 2">
    <name type="scientific">Plectus sambesii</name>
    <dbReference type="NCBI Taxonomy" id="2011161"/>
    <lineage>
        <taxon>Eukaryota</taxon>
        <taxon>Metazoa</taxon>
        <taxon>Ecdysozoa</taxon>
        <taxon>Nematoda</taxon>
        <taxon>Chromadorea</taxon>
        <taxon>Plectida</taxon>
        <taxon>Plectina</taxon>
        <taxon>Plectoidea</taxon>
        <taxon>Plectidae</taxon>
        <taxon>Plectus</taxon>
    </lineage>
</organism>
<evidence type="ECO:0000313" key="2">
    <source>
        <dbReference type="WBParaSite" id="PSAMB.scaffold5987size10429.g27677.t1"/>
    </source>
</evidence>
<accession>A0A914X0Q6</accession>